<feature type="transmembrane region" description="Helical" evidence="1">
    <location>
        <begin position="34"/>
        <end position="56"/>
    </location>
</feature>
<evidence type="ECO:0000313" key="2">
    <source>
        <dbReference type="EMBL" id="CAA2633516.1"/>
    </source>
</evidence>
<organism evidence="2">
    <name type="scientific">Spirodela intermedia</name>
    <name type="common">Intermediate duckweed</name>
    <dbReference type="NCBI Taxonomy" id="51605"/>
    <lineage>
        <taxon>Eukaryota</taxon>
        <taxon>Viridiplantae</taxon>
        <taxon>Streptophyta</taxon>
        <taxon>Embryophyta</taxon>
        <taxon>Tracheophyta</taxon>
        <taxon>Spermatophyta</taxon>
        <taxon>Magnoliopsida</taxon>
        <taxon>Liliopsida</taxon>
        <taxon>Araceae</taxon>
        <taxon>Lemnoideae</taxon>
        <taxon>Spirodela</taxon>
    </lineage>
</organism>
<keyword evidence="3" id="KW-1185">Reference proteome</keyword>
<gene>
    <name evidence="2" type="ORF">SI7747_16019028</name>
</gene>
<proteinExistence type="predicted"/>
<keyword evidence="1" id="KW-1133">Transmembrane helix</keyword>
<keyword evidence="1" id="KW-0472">Membrane</keyword>
<dbReference type="EMBL" id="CACRZD030000016">
    <property type="protein sequence ID" value="CAA6672617.1"/>
    <property type="molecule type" value="Genomic_DNA"/>
</dbReference>
<reference evidence="2 3" key="1">
    <citation type="submission" date="2019-12" db="EMBL/GenBank/DDBJ databases">
        <authorList>
            <person name="Scholz U."/>
            <person name="Mascher M."/>
            <person name="Fiebig A."/>
        </authorList>
    </citation>
    <scope>NUCLEOTIDE SEQUENCE</scope>
</reference>
<dbReference type="Proteomes" id="UP001189122">
    <property type="component" value="Unassembled WGS sequence"/>
</dbReference>
<keyword evidence="1" id="KW-0812">Transmembrane</keyword>
<evidence type="ECO:0000256" key="1">
    <source>
        <dbReference type="SAM" id="Phobius"/>
    </source>
</evidence>
<dbReference type="AlphaFoldDB" id="A0A7I8JR00"/>
<sequence length="71" mass="8017">MEAFTPPLLGFHRLVPCTYAKKRREEKRREESMAVARSWLTAAFLVFLLVAGLATAEDEVVQEEGYIGYGP</sequence>
<accession>A0A7I8JR00</accession>
<dbReference type="EMBL" id="LR743603">
    <property type="protein sequence ID" value="CAA2633516.1"/>
    <property type="molecule type" value="Genomic_DNA"/>
</dbReference>
<evidence type="ECO:0000313" key="3">
    <source>
        <dbReference type="Proteomes" id="UP001189122"/>
    </source>
</evidence>
<protein>
    <submittedName>
        <fullName evidence="2">Uncharacterized protein</fullName>
    </submittedName>
</protein>
<name>A0A7I8JR00_SPIIN</name>